<dbReference type="SFLD" id="SFLDS00003">
    <property type="entry name" value="Haloacid_Dehalogenase"/>
    <property type="match status" value="1"/>
</dbReference>
<dbReference type="KEGG" id="est:DN752_19710"/>
<dbReference type="InterPro" id="IPR023214">
    <property type="entry name" value="HAD_sf"/>
</dbReference>
<dbReference type="Pfam" id="PF00702">
    <property type="entry name" value="Hydrolase"/>
    <property type="match status" value="1"/>
</dbReference>
<reference evidence="1 2" key="1">
    <citation type="submission" date="2018-06" db="EMBL/GenBank/DDBJ databases">
        <title>Echinicola strongylocentroti sp. nov., isolated from a sea urchin Strongylocentrotus intermedius.</title>
        <authorList>
            <person name="Bae S.S."/>
        </authorList>
    </citation>
    <scope>NUCLEOTIDE SEQUENCE [LARGE SCALE GENOMIC DNA]</scope>
    <source>
        <strain evidence="1 2">MEBiC08714</strain>
    </source>
</reference>
<dbReference type="Gene3D" id="1.10.150.240">
    <property type="entry name" value="Putative phosphatase, domain 2"/>
    <property type="match status" value="1"/>
</dbReference>
<name>A0A2Z4IRE7_9BACT</name>
<dbReference type="SFLD" id="SFLDG01129">
    <property type="entry name" value="C1.5:_HAD__Beta-PGM__Phosphata"/>
    <property type="match status" value="1"/>
</dbReference>
<sequence>MKIDKNIDFFVFDLGGVIIDLDIPFTISQLSSYLDGDGNDELGNFMAHPVHHAFEKGEISEAIFRDEIRRSFNKEWTDREIDAIWNGMLKNIPMQKIELLRELRKTHPVYMLSNTNGIHFKKVEEILLNDTGIDRFSTLFDELFLSHEMGCRKPDAVIYEKVLEKVGMPAEKGVFFDDTAPNLTGAQKVGLNTVHINHPNALMDYFSDVH</sequence>
<dbReference type="AlphaFoldDB" id="A0A2Z4IRE7"/>
<dbReference type="InterPro" id="IPR006439">
    <property type="entry name" value="HAD-SF_hydro_IA"/>
</dbReference>
<keyword evidence="2" id="KW-1185">Reference proteome</keyword>
<protein>
    <submittedName>
        <fullName evidence="1">HAD family phosphatase</fullName>
    </submittedName>
</protein>
<dbReference type="Proteomes" id="UP000248688">
    <property type="component" value="Chromosome"/>
</dbReference>
<dbReference type="SUPFAM" id="SSF56784">
    <property type="entry name" value="HAD-like"/>
    <property type="match status" value="1"/>
</dbReference>
<dbReference type="CDD" id="cd02603">
    <property type="entry name" value="HAD_sEH-N_like"/>
    <property type="match status" value="1"/>
</dbReference>
<dbReference type="OrthoDB" id="9797415at2"/>
<dbReference type="InterPro" id="IPR036412">
    <property type="entry name" value="HAD-like_sf"/>
</dbReference>
<dbReference type="EMBL" id="CP030041">
    <property type="protein sequence ID" value="AWW33258.1"/>
    <property type="molecule type" value="Genomic_DNA"/>
</dbReference>
<dbReference type="Gene3D" id="3.40.50.1000">
    <property type="entry name" value="HAD superfamily/HAD-like"/>
    <property type="match status" value="1"/>
</dbReference>
<evidence type="ECO:0000313" key="1">
    <source>
        <dbReference type="EMBL" id="AWW33258.1"/>
    </source>
</evidence>
<dbReference type="NCBIfam" id="TIGR01509">
    <property type="entry name" value="HAD-SF-IA-v3"/>
    <property type="match status" value="1"/>
</dbReference>
<dbReference type="RefSeq" id="WP_112786625.1">
    <property type="nucleotide sequence ID" value="NZ_CP030041.1"/>
</dbReference>
<gene>
    <name evidence="1" type="ORF">DN752_19710</name>
</gene>
<accession>A0A2Z4IRE7</accession>
<proteinExistence type="predicted"/>
<dbReference type="PANTHER" id="PTHR43611">
    <property type="entry name" value="ALPHA-D-GLUCOSE 1-PHOSPHATE PHOSPHATASE"/>
    <property type="match status" value="1"/>
</dbReference>
<organism evidence="1 2">
    <name type="scientific">Echinicola strongylocentroti</name>
    <dbReference type="NCBI Taxonomy" id="1795355"/>
    <lineage>
        <taxon>Bacteria</taxon>
        <taxon>Pseudomonadati</taxon>
        <taxon>Bacteroidota</taxon>
        <taxon>Cytophagia</taxon>
        <taxon>Cytophagales</taxon>
        <taxon>Cyclobacteriaceae</taxon>
        <taxon>Echinicola</taxon>
    </lineage>
</organism>
<evidence type="ECO:0000313" key="2">
    <source>
        <dbReference type="Proteomes" id="UP000248688"/>
    </source>
</evidence>
<dbReference type="PANTHER" id="PTHR43611:SF3">
    <property type="entry name" value="FLAVIN MONONUCLEOTIDE HYDROLASE 1, CHLOROPLATIC"/>
    <property type="match status" value="1"/>
</dbReference>
<dbReference type="PRINTS" id="PR00413">
    <property type="entry name" value="HADHALOGNASE"/>
</dbReference>
<dbReference type="InterPro" id="IPR023198">
    <property type="entry name" value="PGP-like_dom2"/>
</dbReference>